<comment type="function">
    <text evidence="6">Specifically methylates the N7 position of guanine in position 518 of 16S rRNA.</text>
</comment>
<keyword evidence="4 6" id="KW-0808">Transferase</keyword>
<gene>
    <name evidence="6 7" type="primary">rsmG</name>
    <name evidence="7" type="ORF">PIG85_10515</name>
</gene>
<comment type="caution">
    <text evidence="6">Lacks conserved residue(s) required for the propagation of feature annotation.</text>
</comment>
<dbReference type="SUPFAM" id="SSF53335">
    <property type="entry name" value="S-adenosyl-L-methionine-dependent methyltransferases"/>
    <property type="match status" value="1"/>
</dbReference>
<feature type="binding site" evidence="6">
    <location>
        <begin position="131"/>
        <end position="132"/>
    </location>
    <ligand>
        <name>S-adenosyl-L-methionine</name>
        <dbReference type="ChEBI" id="CHEBI:59789"/>
    </ligand>
</feature>
<dbReference type="Proteomes" id="UP001211044">
    <property type="component" value="Chromosome"/>
</dbReference>
<sequence>MSGELEVPSQTVKDYLGYSFGPLEHFSFMLRDEGELRGLIGPRELPRLWTRHIVNSAQVAEFLPPEDLDAELPLRLADIGSGAGFPGIVLAAMRPDIDVTLIEPMERRIEWLDDVINEMGLDNVTLIHGRAQEAMQRKSAKKFHFVTARAVANMMKLAPMVSPLLYVEGKLLALKGRKAKEEVEEARHVLRKAKLIKVKVHEMPSPAAPDDPEEITRIVEALRI</sequence>
<evidence type="ECO:0000256" key="3">
    <source>
        <dbReference type="ARBA" id="ARBA00022603"/>
    </source>
</evidence>
<dbReference type="KEGG" id="wne:PIG85_10515"/>
<evidence type="ECO:0000256" key="5">
    <source>
        <dbReference type="ARBA" id="ARBA00022691"/>
    </source>
</evidence>
<organism evidence="7 8">
    <name type="scientific">Winkia neuii subsp. anitrata</name>
    <dbReference type="NCBI Taxonomy" id="29318"/>
    <lineage>
        <taxon>Bacteria</taxon>
        <taxon>Bacillati</taxon>
        <taxon>Actinomycetota</taxon>
        <taxon>Actinomycetes</taxon>
        <taxon>Actinomycetales</taxon>
        <taxon>Actinomycetaceae</taxon>
        <taxon>Winkia</taxon>
    </lineage>
</organism>
<evidence type="ECO:0000313" key="8">
    <source>
        <dbReference type="Proteomes" id="UP001211044"/>
    </source>
</evidence>
<dbReference type="RefSeq" id="WP_004807837.1">
    <property type="nucleotide sequence ID" value="NZ_CP116394.1"/>
</dbReference>
<dbReference type="GO" id="GO:0005829">
    <property type="term" value="C:cytosol"/>
    <property type="evidence" value="ECO:0007669"/>
    <property type="project" value="TreeGrafter"/>
</dbReference>
<evidence type="ECO:0000256" key="2">
    <source>
        <dbReference type="ARBA" id="ARBA00022552"/>
    </source>
</evidence>
<keyword evidence="5 6" id="KW-0949">S-adenosyl-L-methionine</keyword>
<keyword evidence="3 6" id="KW-0489">Methyltransferase</keyword>
<proteinExistence type="inferred from homology"/>
<dbReference type="PANTHER" id="PTHR31760">
    <property type="entry name" value="S-ADENOSYL-L-METHIONINE-DEPENDENT METHYLTRANSFERASES SUPERFAMILY PROTEIN"/>
    <property type="match status" value="1"/>
</dbReference>
<dbReference type="Pfam" id="PF02527">
    <property type="entry name" value="GidB"/>
    <property type="match status" value="1"/>
</dbReference>
<feature type="binding site" evidence="6">
    <location>
        <position position="85"/>
    </location>
    <ligand>
        <name>S-adenosyl-L-methionine</name>
        <dbReference type="ChEBI" id="CHEBI:59789"/>
    </ligand>
</feature>
<name>A0AB38XP58_9ACTO</name>
<protein>
    <recommendedName>
        <fullName evidence="6">Ribosomal RNA small subunit methyltransferase G</fullName>
        <ecNumber evidence="6">2.1.1.-</ecNumber>
    </recommendedName>
    <alternativeName>
        <fullName evidence="6">16S rRNA 7-methylguanosine methyltransferase</fullName>
        <shortName evidence="6">16S rRNA m7G methyltransferase</shortName>
    </alternativeName>
</protein>
<keyword evidence="2 6" id="KW-0698">rRNA processing</keyword>
<keyword evidence="1 6" id="KW-0963">Cytoplasm</keyword>
<dbReference type="InterPro" id="IPR003682">
    <property type="entry name" value="rRNA_ssu_MeTfrase_G"/>
</dbReference>
<dbReference type="GO" id="GO:0070043">
    <property type="term" value="F:rRNA (guanine-N7-)-methyltransferase activity"/>
    <property type="evidence" value="ECO:0007669"/>
    <property type="project" value="UniProtKB-UniRule"/>
</dbReference>
<dbReference type="EC" id="2.1.1.-" evidence="6"/>
<feature type="binding site" evidence="6">
    <location>
        <position position="80"/>
    </location>
    <ligand>
        <name>S-adenosyl-L-methionine</name>
        <dbReference type="ChEBI" id="CHEBI:59789"/>
    </ligand>
</feature>
<dbReference type="AlphaFoldDB" id="A0AB38XP58"/>
<dbReference type="EMBL" id="CP116394">
    <property type="protein sequence ID" value="WCE46060.1"/>
    <property type="molecule type" value="Genomic_DNA"/>
</dbReference>
<dbReference type="Gene3D" id="3.40.50.150">
    <property type="entry name" value="Vaccinia Virus protein VP39"/>
    <property type="match status" value="1"/>
</dbReference>
<dbReference type="HAMAP" id="MF_00074">
    <property type="entry name" value="16SrRNA_methyltr_G"/>
    <property type="match status" value="1"/>
</dbReference>
<comment type="similarity">
    <text evidence="6">Belongs to the methyltransferase superfamily. RNA methyltransferase RsmG family.</text>
</comment>
<evidence type="ECO:0000256" key="6">
    <source>
        <dbReference type="HAMAP-Rule" id="MF_00074"/>
    </source>
</evidence>
<feature type="binding site" evidence="6">
    <location>
        <position position="149"/>
    </location>
    <ligand>
        <name>S-adenosyl-L-methionine</name>
        <dbReference type="ChEBI" id="CHEBI:59789"/>
    </ligand>
</feature>
<dbReference type="CDD" id="cd02440">
    <property type="entry name" value="AdoMet_MTases"/>
    <property type="match status" value="1"/>
</dbReference>
<evidence type="ECO:0000313" key="7">
    <source>
        <dbReference type="EMBL" id="WCE46060.1"/>
    </source>
</evidence>
<comment type="subcellular location">
    <subcellularLocation>
        <location evidence="6">Cytoplasm</location>
    </subcellularLocation>
</comment>
<accession>A0AB38XP58</accession>
<dbReference type="NCBIfam" id="TIGR00138">
    <property type="entry name" value="rsmG_gidB"/>
    <property type="match status" value="1"/>
</dbReference>
<dbReference type="PANTHER" id="PTHR31760:SF0">
    <property type="entry name" value="S-ADENOSYL-L-METHIONINE-DEPENDENT METHYLTRANSFERASES SUPERFAMILY PROTEIN"/>
    <property type="match status" value="1"/>
</dbReference>
<evidence type="ECO:0000256" key="1">
    <source>
        <dbReference type="ARBA" id="ARBA00022490"/>
    </source>
</evidence>
<dbReference type="PIRSF" id="PIRSF003078">
    <property type="entry name" value="GidB"/>
    <property type="match status" value="1"/>
</dbReference>
<evidence type="ECO:0000256" key="4">
    <source>
        <dbReference type="ARBA" id="ARBA00022679"/>
    </source>
</evidence>
<reference evidence="7" key="1">
    <citation type="submission" date="2023-01" db="EMBL/GenBank/DDBJ databases">
        <title>Comparative Genomic Analysis of the Clinically-Derived Winkia Strain NY0527 Provides Evidence into the Taxonomic Reassignment of Winkia neuii and Characterizes Their Virulence Traits.</title>
        <authorList>
            <person name="Cai X."/>
            <person name="Peng Y."/>
            <person name="Li M."/>
            <person name="Qiu Y."/>
            <person name="Wang Y."/>
            <person name="Xu L."/>
            <person name="Hou Q."/>
        </authorList>
    </citation>
    <scope>NUCLEOTIDE SEQUENCE</scope>
    <source>
        <strain evidence="7">NY0527</strain>
    </source>
</reference>
<dbReference type="InterPro" id="IPR029063">
    <property type="entry name" value="SAM-dependent_MTases_sf"/>
</dbReference>